<reference evidence="2 3" key="1">
    <citation type="submission" date="2016-03" db="EMBL/GenBank/DDBJ databases">
        <title>Whole genome sequencing of Grifola frondosa 9006-11.</title>
        <authorList>
            <person name="Min B."/>
            <person name="Park H."/>
            <person name="Kim J.-G."/>
            <person name="Cho H."/>
            <person name="Oh Y.-L."/>
            <person name="Kong W.-S."/>
            <person name="Choi I.-G."/>
        </authorList>
    </citation>
    <scope>NUCLEOTIDE SEQUENCE [LARGE SCALE GENOMIC DNA]</scope>
    <source>
        <strain evidence="2 3">9006-11</strain>
    </source>
</reference>
<evidence type="ECO:0000259" key="1">
    <source>
        <dbReference type="Pfam" id="PF11895"/>
    </source>
</evidence>
<dbReference type="SUPFAM" id="SSF48113">
    <property type="entry name" value="Heme-dependent peroxidases"/>
    <property type="match status" value="1"/>
</dbReference>
<dbReference type="GO" id="GO:0020037">
    <property type="term" value="F:heme binding"/>
    <property type="evidence" value="ECO:0007669"/>
    <property type="project" value="InterPro"/>
</dbReference>
<dbReference type="STRING" id="5627.A0A1C7MD21"/>
<dbReference type="Proteomes" id="UP000092993">
    <property type="component" value="Unassembled WGS sequence"/>
</dbReference>
<dbReference type="OrthoDB" id="2719055at2759"/>
<dbReference type="Gene3D" id="1.10.420.10">
    <property type="entry name" value="Peroxidase, domain 2"/>
    <property type="match status" value="1"/>
</dbReference>
<evidence type="ECO:0000313" key="2">
    <source>
        <dbReference type="EMBL" id="OBZ74831.1"/>
    </source>
</evidence>
<protein>
    <recommendedName>
        <fullName evidence="1">Fungal ligninase C-terminal domain-containing protein</fullName>
    </recommendedName>
</protein>
<feature type="domain" description="Fungal ligninase C-terminal" evidence="1">
    <location>
        <begin position="1"/>
        <end position="68"/>
    </location>
</feature>
<gene>
    <name evidence="2" type="ORF">A0H81_05388</name>
</gene>
<dbReference type="EMBL" id="LUGG01000005">
    <property type="protein sequence ID" value="OBZ74831.1"/>
    <property type="molecule type" value="Genomic_DNA"/>
</dbReference>
<accession>A0A1C7MD21</accession>
<sequence>MAKLAVLGQDTTQMIDCSEVIPVPPPPNSTAHFPAGLSNADVQQACATTAFPILPSDPGPATTVAPVPHC</sequence>
<dbReference type="InterPro" id="IPR024589">
    <property type="entry name" value="Ligninase_C"/>
</dbReference>
<evidence type="ECO:0000313" key="3">
    <source>
        <dbReference type="Proteomes" id="UP000092993"/>
    </source>
</evidence>
<dbReference type="GO" id="GO:0004601">
    <property type="term" value="F:peroxidase activity"/>
    <property type="evidence" value="ECO:0007669"/>
    <property type="project" value="InterPro"/>
</dbReference>
<dbReference type="AlphaFoldDB" id="A0A1C7MD21"/>
<dbReference type="Pfam" id="PF11895">
    <property type="entry name" value="Peroxidase_ext"/>
    <property type="match status" value="1"/>
</dbReference>
<keyword evidence="3" id="KW-1185">Reference proteome</keyword>
<dbReference type="InterPro" id="IPR010255">
    <property type="entry name" value="Haem_peroxidase_sf"/>
</dbReference>
<proteinExistence type="predicted"/>
<name>A0A1C7MD21_GRIFR</name>
<dbReference type="GO" id="GO:0006979">
    <property type="term" value="P:response to oxidative stress"/>
    <property type="evidence" value="ECO:0007669"/>
    <property type="project" value="InterPro"/>
</dbReference>
<comment type="caution">
    <text evidence="2">The sequence shown here is derived from an EMBL/GenBank/DDBJ whole genome shotgun (WGS) entry which is preliminary data.</text>
</comment>
<organism evidence="2 3">
    <name type="scientific">Grifola frondosa</name>
    <name type="common">Maitake</name>
    <name type="synonym">Polyporus frondosus</name>
    <dbReference type="NCBI Taxonomy" id="5627"/>
    <lineage>
        <taxon>Eukaryota</taxon>
        <taxon>Fungi</taxon>
        <taxon>Dikarya</taxon>
        <taxon>Basidiomycota</taxon>
        <taxon>Agaricomycotina</taxon>
        <taxon>Agaricomycetes</taxon>
        <taxon>Polyporales</taxon>
        <taxon>Grifolaceae</taxon>
        <taxon>Grifola</taxon>
    </lineage>
</organism>